<evidence type="ECO:0000313" key="8">
    <source>
        <dbReference type="EMBL" id="OGY15565.1"/>
    </source>
</evidence>
<accession>A0A1G1VJF5</accession>
<comment type="similarity">
    <text evidence="1 4">Belongs to the IF-3 family.</text>
</comment>
<dbReference type="HAMAP" id="MF_00080">
    <property type="entry name" value="IF_3"/>
    <property type="match status" value="1"/>
</dbReference>
<dbReference type="Pfam" id="PF00707">
    <property type="entry name" value="IF3_C"/>
    <property type="match status" value="1"/>
</dbReference>
<evidence type="ECO:0000256" key="1">
    <source>
        <dbReference type="ARBA" id="ARBA00005439"/>
    </source>
</evidence>
<dbReference type="GO" id="GO:0003743">
    <property type="term" value="F:translation initiation factor activity"/>
    <property type="evidence" value="ECO:0007669"/>
    <property type="project" value="UniProtKB-UniRule"/>
</dbReference>
<dbReference type="GO" id="GO:0005829">
    <property type="term" value="C:cytosol"/>
    <property type="evidence" value="ECO:0007669"/>
    <property type="project" value="TreeGrafter"/>
</dbReference>
<protein>
    <recommendedName>
        <fullName evidence="4 5">Translation initiation factor IF-3</fullName>
    </recommendedName>
</protein>
<evidence type="ECO:0000259" key="7">
    <source>
        <dbReference type="Pfam" id="PF05198"/>
    </source>
</evidence>
<dbReference type="SUPFAM" id="SSF55200">
    <property type="entry name" value="Translation initiation factor IF3, C-terminal domain"/>
    <property type="match status" value="1"/>
</dbReference>
<dbReference type="InterPro" id="IPR019815">
    <property type="entry name" value="Translation_initiation_fac_3_C"/>
</dbReference>
<dbReference type="InterPro" id="IPR019814">
    <property type="entry name" value="Translation_initiation_fac_3_N"/>
</dbReference>
<dbReference type="NCBIfam" id="TIGR00168">
    <property type="entry name" value="infC"/>
    <property type="match status" value="1"/>
</dbReference>
<keyword evidence="3 4" id="KW-0648">Protein biosynthesis</keyword>
<dbReference type="PANTHER" id="PTHR10938">
    <property type="entry name" value="TRANSLATION INITIATION FACTOR IF-3"/>
    <property type="match status" value="1"/>
</dbReference>
<dbReference type="Gene3D" id="3.10.20.80">
    <property type="entry name" value="Translation initiation factor 3 (IF-3), N-terminal domain"/>
    <property type="match status" value="1"/>
</dbReference>
<dbReference type="InterPro" id="IPR036788">
    <property type="entry name" value="T_IF-3_C_sf"/>
</dbReference>
<keyword evidence="4" id="KW-0963">Cytoplasm</keyword>
<dbReference type="GO" id="GO:0016020">
    <property type="term" value="C:membrane"/>
    <property type="evidence" value="ECO:0007669"/>
    <property type="project" value="TreeGrafter"/>
</dbReference>
<dbReference type="Gene3D" id="3.30.110.10">
    <property type="entry name" value="Translation initiation factor 3 (IF-3), C-terminal domain"/>
    <property type="match status" value="1"/>
</dbReference>
<comment type="function">
    <text evidence="4">IF-3 binds to the 30S ribosomal subunit and shifts the equilibrium between 70S ribosomes and their 50S and 30S subunits in favor of the free subunits, thus enhancing the availability of 30S subunits on which protein synthesis initiation begins.</text>
</comment>
<comment type="caution">
    <text evidence="8">The sequence shown here is derived from an EMBL/GenBank/DDBJ whole genome shotgun (WGS) entry which is preliminary data.</text>
</comment>
<dbReference type="Pfam" id="PF05198">
    <property type="entry name" value="IF3_N"/>
    <property type="match status" value="1"/>
</dbReference>
<keyword evidence="2 4" id="KW-0396">Initiation factor</keyword>
<evidence type="ECO:0000256" key="3">
    <source>
        <dbReference type="ARBA" id="ARBA00022917"/>
    </source>
</evidence>
<sequence length="171" mass="19016">MAKVFYRINQYIKADKLRVVDENAVQVGVLTKTEALARAKSTGLDLVEVAPNANPPVAKIIDFAKFKYQLKQKAASSKKGARSQDIKEIRFTPFIAANDFNIRLNKAADFLNQGNKVRLVVKFVGRQITHPEFGHNLLAKATQNLSELATVESPPNLRGKLLMTILTPTKK</sequence>
<name>A0A1G1VJF5_9BACT</name>
<dbReference type="GO" id="GO:0032790">
    <property type="term" value="P:ribosome disassembly"/>
    <property type="evidence" value="ECO:0007669"/>
    <property type="project" value="TreeGrafter"/>
</dbReference>
<reference evidence="8 9" key="1">
    <citation type="journal article" date="2016" name="Nat. Commun.">
        <title>Thousands of microbial genomes shed light on interconnected biogeochemical processes in an aquifer system.</title>
        <authorList>
            <person name="Anantharaman K."/>
            <person name="Brown C.T."/>
            <person name="Hug L.A."/>
            <person name="Sharon I."/>
            <person name="Castelle C.J."/>
            <person name="Probst A.J."/>
            <person name="Thomas B.C."/>
            <person name="Singh A."/>
            <person name="Wilkins M.J."/>
            <person name="Karaoz U."/>
            <person name="Brodie E.L."/>
            <person name="Williams K.H."/>
            <person name="Hubbard S.S."/>
            <person name="Banfield J.F."/>
        </authorList>
    </citation>
    <scope>NUCLEOTIDE SEQUENCE [LARGE SCALE GENOMIC DNA]</scope>
</reference>
<dbReference type="Proteomes" id="UP000177324">
    <property type="component" value="Unassembled WGS sequence"/>
</dbReference>
<dbReference type="PANTHER" id="PTHR10938:SF0">
    <property type="entry name" value="TRANSLATION INITIATION FACTOR IF-3, MITOCHONDRIAL"/>
    <property type="match status" value="1"/>
</dbReference>
<evidence type="ECO:0000313" key="9">
    <source>
        <dbReference type="Proteomes" id="UP000177324"/>
    </source>
</evidence>
<dbReference type="AlphaFoldDB" id="A0A1G1VJF5"/>
<dbReference type="STRING" id="1797589.A2784_01095"/>
<evidence type="ECO:0000256" key="5">
    <source>
        <dbReference type="NCBIfam" id="TIGR00168"/>
    </source>
</evidence>
<comment type="subunit">
    <text evidence="4">Monomer.</text>
</comment>
<comment type="subcellular location">
    <subcellularLocation>
        <location evidence="4">Cytoplasm</location>
    </subcellularLocation>
</comment>
<dbReference type="EMBL" id="MHCH01000064">
    <property type="protein sequence ID" value="OGY15565.1"/>
    <property type="molecule type" value="Genomic_DNA"/>
</dbReference>
<dbReference type="InterPro" id="IPR001288">
    <property type="entry name" value="Translation_initiation_fac_3"/>
</dbReference>
<evidence type="ECO:0000259" key="6">
    <source>
        <dbReference type="Pfam" id="PF00707"/>
    </source>
</evidence>
<gene>
    <name evidence="4" type="primary">infC</name>
    <name evidence="8" type="ORF">A2784_01095</name>
</gene>
<feature type="domain" description="Translation initiation factor 3 N-terminal" evidence="7">
    <location>
        <begin position="8"/>
        <end position="75"/>
    </location>
</feature>
<proteinExistence type="inferred from homology"/>
<organism evidence="8 9">
    <name type="scientific">Candidatus Chisholmbacteria bacterium RIFCSPHIGHO2_01_FULL_48_12</name>
    <dbReference type="NCBI Taxonomy" id="1797589"/>
    <lineage>
        <taxon>Bacteria</taxon>
        <taxon>Candidatus Chisholmiibacteriota</taxon>
    </lineage>
</organism>
<evidence type="ECO:0000256" key="2">
    <source>
        <dbReference type="ARBA" id="ARBA00022540"/>
    </source>
</evidence>
<evidence type="ECO:0000256" key="4">
    <source>
        <dbReference type="HAMAP-Rule" id="MF_00080"/>
    </source>
</evidence>
<dbReference type="InterPro" id="IPR036787">
    <property type="entry name" value="T_IF-3_N_sf"/>
</dbReference>
<dbReference type="SUPFAM" id="SSF54364">
    <property type="entry name" value="Translation initiation factor IF3, N-terminal domain"/>
    <property type="match status" value="1"/>
</dbReference>
<dbReference type="GO" id="GO:0043022">
    <property type="term" value="F:ribosome binding"/>
    <property type="evidence" value="ECO:0007669"/>
    <property type="project" value="TreeGrafter"/>
</dbReference>
<feature type="domain" description="Translation initiation factor 3 C-terminal" evidence="6">
    <location>
        <begin position="85"/>
        <end position="168"/>
    </location>
</feature>